<evidence type="ECO:0000256" key="5">
    <source>
        <dbReference type="ARBA" id="ARBA00022801"/>
    </source>
</evidence>
<dbReference type="InterPro" id="IPR032466">
    <property type="entry name" value="Metal_Hydrolase"/>
</dbReference>
<keyword evidence="6" id="KW-0862">Zinc</keyword>
<dbReference type="OrthoDB" id="105475at2"/>
<reference evidence="9 11" key="1">
    <citation type="submission" date="2015-03" db="EMBL/GenBank/DDBJ databases">
        <authorList>
            <person name="Murphy D."/>
        </authorList>
    </citation>
    <scope>NUCLEOTIDE SEQUENCE [LARGE SCALE GENOMIC DNA]</scope>
    <source>
        <strain evidence="9 11">IP06005</strain>
    </source>
</reference>
<dbReference type="EMBL" id="CQEJ01000022">
    <property type="protein sequence ID" value="CNL56824.1"/>
    <property type="molecule type" value="Genomic_DNA"/>
</dbReference>
<dbReference type="Pfam" id="PF00962">
    <property type="entry name" value="A_deaminase"/>
    <property type="match status" value="1"/>
</dbReference>
<evidence type="ECO:0000256" key="1">
    <source>
        <dbReference type="ARBA" id="ARBA00001947"/>
    </source>
</evidence>
<evidence type="ECO:0000259" key="7">
    <source>
        <dbReference type="Pfam" id="PF00962"/>
    </source>
</evidence>
<dbReference type="InterPro" id="IPR006330">
    <property type="entry name" value="Ado/ade_deaminase"/>
</dbReference>
<dbReference type="Gene3D" id="3.20.20.140">
    <property type="entry name" value="Metal-dependent hydrolases"/>
    <property type="match status" value="1"/>
</dbReference>
<evidence type="ECO:0000256" key="2">
    <source>
        <dbReference type="ARBA" id="ARBA00006676"/>
    </source>
</evidence>
<dbReference type="PANTHER" id="PTHR11409:SF43">
    <property type="entry name" value="ADENOSINE DEAMINASE"/>
    <property type="match status" value="1"/>
</dbReference>
<protein>
    <recommendedName>
        <fullName evidence="3">adenosine deaminase</fullName>
        <ecNumber evidence="3">3.5.4.4</ecNumber>
    </recommendedName>
</protein>
<dbReference type="GO" id="GO:0046103">
    <property type="term" value="P:inosine biosynthetic process"/>
    <property type="evidence" value="ECO:0007669"/>
    <property type="project" value="TreeGrafter"/>
</dbReference>
<dbReference type="eggNOG" id="COG1816">
    <property type="taxonomic scope" value="Bacteria"/>
</dbReference>
<dbReference type="AlphaFoldDB" id="A0A0T9UNQ4"/>
<evidence type="ECO:0000313" key="11">
    <source>
        <dbReference type="Proteomes" id="UP000041595"/>
    </source>
</evidence>
<evidence type="ECO:0000256" key="3">
    <source>
        <dbReference type="ARBA" id="ARBA00012784"/>
    </source>
</evidence>
<name>A0A0T9UNQ4_YERAL</name>
<dbReference type="RefSeq" id="WP_004703271.1">
    <property type="nucleotide sequence ID" value="NZ_CQEH01000001.1"/>
</dbReference>
<dbReference type="Proteomes" id="UP000038647">
    <property type="component" value="Unassembled WGS sequence"/>
</dbReference>
<dbReference type="EMBL" id="CQEH01000001">
    <property type="protein sequence ID" value="CNK49287.1"/>
    <property type="molecule type" value="Genomic_DNA"/>
</dbReference>
<dbReference type="GO" id="GO:0006154">
    <property type="term" value="P:adenosine catabolic process"/>
    <property type="evidence" value="ECO:0007669"/>
    <property type="project" value="TreeGrafter"/>
</dbReference>
<proteinExistence type="inferred from homology"/>
<reference evidence="8 10" key="2">
    <citation type="submission" date="2015-03" db="EMBL/GenBank/DDBJ databases">
        <authorList>
            <consortium name="Pathogen Informatics"/>
            <person name="Murphy D."/>
        </authorList>
    </citation>
    <scope>NUCLEOTIDE SEQUENCE [LARGE SCALE GENOMIC DNA]</scope>
    <source>
        <strain evidence="8 10">IP08791</strain>
    </source>
</reference>
<dbReference type="EC" id="3.5.4.4" evidence="3"/>
<dbReference type="PANTHER" id="PTHR11409">
    <property type="entry name" value="ADENOSINE DEAMINASE"/>
    <property type="match status" value="1"/>
</dbReference>
<dbReference type="SUPFAM" id="SSF51556">
    <property type="entry name" value="Metallo-dependent hydrolases"/>
    <property type="match status" value="1"/>
</dbReference>
<evidence type="ECO:0000313" key="8">
    <source>
        <dbReference type="EMBL" id="CNK49287.1"/>
    </source>
</evidence>
<dbReference type="Proteomes" id="UP000041595">
    <property type="component" value="Unassembled WGS sequence"/>
</dbReference>
<keyword evidence="4" id="KW-0479">Metal-binding</keyword>
<evidence type="ECO:0000256" key="4">
    <source>
        <dbReference type="ARBA" id="ARBA00022723"/>
    </source>
</evidence>
<dbReference type="GO" id="GO:0004000">
    <property type="term" value="F:adenosine deaminase activity"/>
    <property type="evidence" value="ECO:0007669"/>
    <property type="project" value="TreeGrafter"/>
</dbReference>
<sequence length="326" mass="36644">MDCSEIRKLDKGELHVHLNGLVSTSVIKKLLEKTDNEILNQCDLDTDLNTIRPAGSLVEYLKPWNLLRLVPISRFDLKLIVESAFLNLLEDNIKFVELRNSVIYIALLNNISVTDALEWVLTEIDACSNKFNIQAGLILTVTRGEYTSEHLRSLINAYKNLGCPKNVIGLDLAGNEDIEPPRDTAALFREAKDSYGLGITIHAGETGNYTNIKDAVINYGADRIGHGTAVVKSHEIMDLIIDRNICIEVCPISNRLTKAVPELESHPVNEMIKYNVPFVLCSDNPAIHASSLSEDYLVFMRETNNKKNLHEMYKTQKTYTFLEGLK</sequence>
<dbReference type="GO" id="GO:0005829">
    <property type="term" value="C:cytosol"/>
    <property type="evidence" value="ECO:0007669"/>
    <property type="project" value="TreeGrafter"/>
</dbReference>
<evidence type="ECO:0000313" key="10">
    <source>
        <dbReference type="Proteomes" id="UP000038647"/>
    </source>
</evidence>
<dbReference type="GO" id="GO:0046872">
    <property type="term" value="F:metal ion binding"/>
    <property type="evidence" value="ECO:0007669"/>
    <property type="project" value="UniProtKB-KW"/>
</dbReference>
<evidence type="ECO:0000313" key="9">
    <source>
        <dbReference type="EMBL" id="CNL56824.1"/>
    </source>
</evidence>
<organism evidence="9 11">
    <name type="scientific">Yersinia aldovae</name>
    <dbReference type="NCBI Taxonomy" id="29483"/>
    <lineage>
        <taxon>Bacteria</taxon>
        <taxon>Pseudomonadati</taxon>
        <taxon>Pseudomonadota</taxon>
        <taxon>Gammaproteobacteria</taxon>
        <taxon>Enterobacterales</taxon>
        <taxon>Yersiniaceae</taxon>
        <taxon>Yersinia</taxon>
    </lineage>
</organism>
<dbReference type="GO" id="GO:0043103">
    <property type="term" value="P:hypoxanthine salvage"/>
    <property type="evidence" value="ECO:0007669"/>
    <property type="project" value="TreeGrafter"/>
</dbReference>
<feature type="domain" description="Adenosine deaminase" evidence="7">
    <location>
        <begin position="11"/>
        <end position="303"/>
    </location>
</feature>
<keyword evidence="5 9" id="KW-0378">Hydrolase</keyword>
<evidence type="ECO:0000256" key="6">
    <source>
        <dbReference type="ARBA" id="ARBA00022833"/>
    </source>
</evidence>
<dbReference type="InterPro" id="IPR001365">
    <property type="entry name" value="A_deaminase_dom"/>
</dbReference>
<comment type="similarity">
    <text evidence="2">Belongs to the metallo-dependent hydrolases superfamily. Adenosine and AMP deaminases family.</text>
</comment>
<gene>
    <name evidence="9" type="primary">add_2</name>
    <name evidence="8" type="synonym">add_1</name>
    <name evidence="9" type="ORF">ERS137965_03402</name>
    <name evidence="8" type="ORF">ERS137966_00413</name>
</gene>
<comment type="cofactor">
    <cofactor evidence="1">
        <name>Zn(2+)</name>
        <dbReference type="ChEBI" id="CHEBI:29105"/>
    </cofactor>
</comment>
<keyword evidence="10" id="KW-1185">Reference proteome</keyword>
<accession>A0A0T9UNQ4</accession>